<dbReference type="PANTHER" id="PTHR39087:SF2">
    <property type="entry name" value="UPF0104 MEMBRANE PROTEIN MJ1595"/>
    <property type="match status" value="1"/>
</dbReference>
<dbReference type="EMBL" id="CAFBQH010000060">
    <property type="protein sequence ID" value="CAB5051533.1"/>
    <property type="molecule type" value="Genomic_DNA"/>
</dbReference>
<evidence type="ECO:0000256" key="4">
    <source>
        <dbReference type="ARBA" id="ARBA00022989"/>
    </source>
</evidence>
<dbReference type="EMBL" id="CAEZXA010000056">
    <property type="protein sequence ID" value="CAB4675112.1"/>
    <property type="molecule type" value="Genomic_DNA"/>
</dbReference>
<evidence type="ECO:0000256" key="2">
    <source>
        <dbReference type="ARBA" id="ARBA00022475"/>
    </source>
</evidence>
<evidence type="ECO:0000313" key="10">
    <source>
        <dbReference type="EMBL" id="CAB4761139.1"/>
    </source>
</evidence>
<evidence type="ECO:0000313" key="9">
    <source>
        <dbReference type="EMBL" id="CAB4675112.1"/>
    </source>
</evidence>
<feature type="transmembrane region" description="Helical" evidence="7">
    <location>
        <begin position="229"/>
        <end position="248"/>
    </location>
</feature>
<feature type="transmembrane region" description="Helical" evidence="7">
    <location>
        <begin position="255"/>
        <end position="275"/>
    </location>
</feature>
<dbReference type="EMBL" id="CAEZZL010000041">
    <property type="protein sequence ID" value="CAB4761139.1"/>
    <property type="molecule type" value="Genomic_DNA"/>
</dbReference>
<dbReference type="EMBL" id="CAETWZ010000017">
    <property type="protein sequence ID" value="CAB4367540.1"/>
    <property type="molecule type" value="Genomic_DNA"/>
</dbReference>
<evidence type="ECO:0000256" key="7">
    <source>
        <dbReference type="SAM" id="Phobius"/>
    </source>
</evidence>
<dbReference type="PANTHER" id="PTHR39087">
    <property type="entry name" value="UPF0104 MEMBRANE PROTEIN MJ1595"/>
    <property type="match status" value="1"/>
</dbReference>
<feature type="transmembrane region" description="Helical" evidence="7">
    <location>
        <begin position="313"/>
        <end position="330"/>
    </location>
</feature>
<evidence type="ECO:0000313" key="11">
    <source>
        <dbReference type="EMBL" id="CAB5051533.1"/>
    </source>
</evidence>
<feature type="transmembrane region" description="Helical" evidence="7">
    <location>
        <begin position="49"/>
        <end position="72"/>
    </location>
</feature>
<gene>
    <name evidence="9" type="ORF">UFOPK2334_00775</name>
    <name evidence="10" type="ORF">UFOPK2870_00663</name>
    <name evidence="8" type="ORF">UFOPK4179_00324</name>
    <name evidence="11" type="ORF">UFOPK4293_01032</name>
</gene>
<keyword evidence="2" id="KW-1003">Cell membrane</keyword>
<comment type="subcellular location">
    <subcellularLocation>
        <location evidence="1">Cell membrane</location>
        <topology evidence="1">Multi-pass membrane protein</topology>
    </subcellularLocation>
</comment>
<dbReference type="NCBIfam" id="TIGR00374">
    <property type="entry name" value="flippase-like domain"/>
    <property type="match status" value="1"/>
</dbReference>
<dbReference type="AlphaFoldDB" id="A0A6J6URF5"/>
<feature type="transmembrane region" description="Helical" evidence="7">
    <location>
        <begin position="93"/>
        <end position="113"/>
    </location>
</feature>
<dbReference type="Pfam" id="PF03706">
    <property type="entry name" value="LPG_synthase_TM"/>
    <property type="match status" value="1"/>
</dbReference>
<feature type="compositionally biased region" description="Acidic residues" evidence="6">
    <location>
        <begin position="381"/>
        <end position="391"/>
    </location>
</feature>
<feature type="transmembrane region" description="Helical" evidence="7">
    <location>
        <begin position="12"/>
        <end position="29"/>
    </location>
</feature>
<feature type="transmembrane region" description="Helical" evidence="7">
    <location>
        <begin position="125"/>
        <end position="146"/>
    </location>
</feature>
<feature type="region of interest" description="Disordered" evidence="6">
    <location>
        <begin position="370"/>
        <end position="397"/>
    </location>
</feature>
<feature type="transmembrane region" description="Helical" evidence="7">
    <location>
        <begin position="158"/>
        <end position="181"/>
    </location>
</feature>
<dbReference type="InterPro" id="IPR022791">
    <property type="entry name" value="L-PG_synthase/AglD"/>
</dbReference>
<proteinExistence type="predicted"/>
<reference evidence="10" key="1">
    <citation type="submission" date="2020-05" db="EMBL/GenBank/DDBJ databases">
        <authorList>
            <person name="Chiriac C."/>
            <person name="Salcher M."/>
            <person name="Ghai R."/>
            <person name="Kavagutti S V."/>
        </authorList>
    </citation>
    <scope>NUCLEOTIDE SEQUENCE</scope>
</reference>
<evidence type="ECO:0000313" key="8">
    <source>
        <dbReference type="EMBL" id="CAB4367540.1"/>
    </source>
</evidence>
<sequence length="397" mass="43096">MAEVVQRRWRISRALQFVVLGAILYFFVLPLIPGFRDAVRDLKNVDPNLLFVAIGLQGFSLLAYSMLTKAALGEQGQDLSVLRLFRIQLSTKALGNIVPGGSAASTALGYRLITMCGVKGPDAAFALATAGVGSAVVLNFILWFGLIISIPTRGVNAAYGTAAIVGVLLMAFAGFLIFGLVEGQGRSERLVRAIARRLRFDENHAASVLEHLGNRIEGLFNDRVLMQRVIGWATLNWALDAMSLWVFLRAFGGSLGFDALVVSFGIANVFSVIPITPGGLGIMESIYIPSLVGFGLARPLATVGVLSYRVAQYWLPIVVGWLSYLSLRVGPFSIDRKHKLGPLPRVANSQAQRGLTTVDWVEKFAPRDRTGQFPMPVFDPSDLEFTEDDTDGAPKPK</sequence>
<accession>A0A6J6URF5</accession>
<keyword evidence="4 7" id="KW-1133">Transmembrane helix</keyword>
<dbReference type="GO" id="GO:0005886">
    <property type="term" value="C:plasma membrane"/>
    <property type="evidence" value="ECO:0007669"/>
    <property type="project" value="UniProtKB-SubCell"/>
</dbReference>
<keyword evidence="5 7" id="KW-0472">Membrane</keyword>
<keyword evidence="3 7" id="KW-0812">Transmembrane</keyword>
<evidence type="ECO:0000256" key="1">
    <source>
        <dbReference type="ARBA" id="ARBA00004651"/>
    </source>
</evidence>
<name>A0A6J6URF5_9ZZZZ</name>
<evidence type="ECO:0000256" key="3">
    <source>
        <dbReference type="ARBA" id="ARBA00022692"/>
    </source>
</evidence>
<organism evidence="10">
    <name type="scientific">freshwater metagenome</name>
    <dbReference type="NCBI Taxonomy" id="449393"/>
    <lineage>
        <taxon>unclassified sequences</taxon>
        <taxon>metagenomes</taxon>
        <taxon>ecological metagenomes</taxon>
    </lineage>
</organism>
<evidence type="ECO:0000256" key="5">
    <source>
        <dbReference type="ARBA" id="ARBA00023136"/>
    </source>
</evidence>
<protein>
    <submittedName>
        <fullName evidence="10">Unannotated protein</fullName>
    </submittedName>
</protein>
<evidence type="ECO:0000256" key="6">
    <source>
        <dbReference type="SAM" id="MobiDB-lite"/>
    </source>
</evidence>